<gene>
    <name evidence="1" type="ORF">FSP39_001343</name>
</gene>
<proteinExistence type="predicted"/>
<accession>A0AA89CCF4</accession>
<keyword evidence="2" id="KW-1185">Reference proteome</keyword>
<comment type="caution">
    <text evidence="1">The sequence shown here is derived from an EMBL/GenBank/DDBJ whole genome shotgun (WGS) entry which is preliminary data.</text>
</comment>
<evidence type="ECO:0000313" key="2">
    <source>
        <dbReference type="Proteomes" id="UP001186944"/>
    </source>
</evidence>
<reference evidence="1" key="1">
    <citation type="submission" date="2019-08" db="EMBL/GenBank/DDBJ databases">
        <title>The improved chromosome-level genome for the pearl oyster Pinctada fucata martensii using PacBio sequencing and Hi-C.</title>
        <authorList>
            <person name="Zheng Z."/>
        </authorList>
    </citation>
    <scope>NUCLEOTIDE SEQUENCE</scope>
    <source>
        <strain evidence="1">ZZ-2019</strain>
        <tissue evidence="1">Adductor muscle</tissue>
    </source>
</reference>
<evidence type="ECO:0000313" key="1">
    <source>
        <dbReference type="EMBL" id="KAK3105593.1"/>
    </source>
</evidence>
<dbReference type="Gene3D" id="2.120.10.30">
    <property type="entry name" value="TolB, C-terminal domain"/>
    <property type="match status" value="1"/>
</dbReference>
<dbReference type="EMBL" id="VSWD01000003">
    <property type="protein sequence ID" value="KAK3105593.1"/>
    <property type="molecule type" value="Genomic_DNA"/>
</dbReference>
<dbReference type="AlphaFoldDB" id="A0AA89CCF4"/>
<sequence>MCLMKSGGMAVSVSDKLDFVIRKNSIRAVILLDDENEQKDMLQYCGNSNKRHFTLPTKLSENRNSDLCVIDRFSDNLGRLAVISRDGKFRFEYKGPSDADDDPFDPLDVAVAGDGCILIVDKILGVHQVTSRGTLARLLLTERQGLVSPRSVTVDEERKAWVGCEKGIIIRVWTFIDPRHRPLTSTDNDSLV</sequence>
<dbReference type="SUPFAM" id="SSF63829">
    <property type="entry name" value="Calcium-dependent phosphotriesterase"/>
    <property type="match status" value="1"/>
</dbReference>
<protein>
    <submittedName>
        <fullName evidence="1">Uncharacterized protein</fullName>
    </submittedName>
</protein>
<name>A0AA89CCF4_PINIB</name>
<organism evidence="1 2">
    <name type="scientific">Pinctada imbricata</name>
    <name type="common">Atlantic pearl-oyster</name>
    <name type="synonym">Pinctada martensii</name>
    <dbReference type="NCBI Taxonomy" id="66713"/>
    <lineage>
        <taxon>Eukaryota</taxon>
        <taxon>Metazoa</taxon>
        <taxon>Spiralia</taxon>
        <taxon>Lophotrochozoa</taxon>
        <taxon>Mollusca</taxon>
        <taxon>Bivalvia</taxon>
        <taxon>Autobranchia</taxon>
        <taxon>Pteriomorphia</taxon>
        <taxon>Pterioida</taxon>
        <taxon>Pterioidea</taxon>
        <taxon>Pteriidae</taxon>
        <taxon>Pinctada</taxon>
    </lineage>
</organism>
<dbReference type="Proteomes" id="UP001186944">
    <property type="component" value="Unassembled WGS sequence"/>
</dbReference>
<dbReference type="InterPro" id="IPR011042">
    <property type="entry name" value="6-blade_b-propeller_TolB-like"/>
</dbReference>